<evidence type="ECO:0000313" key="2">
    <source>
        <dbReference type="Proteomes" id="UP000279911"/>
    </source>
</evidence>
<accession>A0A427TM77</accession>
<gene>
    <name evidence="1" type="ORF">EJA10_16790</name>
</gene>
<name>A0A427TM77_9BACI</name>
<dbReference type="RefSeq" id="WP_125481182.1">
    <property type="nucleotide sequence ID" value="NZ_RSFW01000019.1"/>
</dbReference>
<comment type="caution">
    <text evidence="1">The sequence shown here is derived from an EMBL/GenBank/DDBJ whole genome shotgun (WGS) entry which is preliminary data.</text>
</comment>
<evidence type="ECO:0000313" key="1">
    <source>
        <dbReference type="EMBL" id="RSD25463.1"/>
    </source>
</evidence>
<dbReference type="EMBL" id="RSFW01000019">
    <property type="protein sequence ID" value="RSD25463.1"/>
    <property type="molecule type" value="Genomic_DNA"/>
</dbReference>
<proteinExistence type="predicted"/>
<reference evidence="2" key="1">
    <citation type="submission" date="2018-12" db="EMBL/GenBank/DDBJ databases">
        <title>Bacillus chawlae sp. nov., Bacillus glennii sp. nov., and Bacillus saganii sp. nov. Isolated from the Vehicle Assembly Building at Kennedy Space Center where the Viking Spacecraft were Assembled.</title>
        <authorList>
            <person name="Seuylemezian A."/>
            <person name="Vaishampayan P."/>
        </authorList>
    </citation>
    <scope>NUCLEOTIDE SEQUENCE [LARGE SCALE GENOMIC DNA]</scope>
    <source>
        <strain evidence="2">DSM 13966</strain>
    </source>
</reference>
<sequence length="148" mass="17770">MWKTNQKDPSSHYLMWNFHPDNNLDYLSFYFLKERGYSITEDMHHYQPEIQMDFRQQLSGEQTYGFTKLPEEWTDNIKAENNLMASAIPDRFFSEFFLPPQYYIGWRSKSHDGNDDVPPFPRNRNGFGSGDGSIEFVRFIDRQELYQK</sequence>
<protein>
    <submittedName>
        <fullName evidence="1">Uncharacterized protein</fullName>
    </submittedName>
</protein>
<dbReference type="Proteomes" id="UP000279911">
    <property type="component" value="Unassembled WGS sequence"/>
</dbReference>
<dbReference type="AlphaFoldDB" id="A0A427TM77"/>
<dbReference type="OrthoDB" id="2452975at2"/>
<organism evidence="1 2">
    <name type="scientific">Mesobacillus subterraneus</name>
    <dbReference type="NCBI Taxonomy" id="285983"/>
    <lineage>
        <taxon>Bacteria</taxon>
        <taxon>Bacillati</taxon>
        <taxon>Bacillota</taxon>
        <taxon>Bacilli</taxon>
        <taxon>Bacillales</taxon>
        <taxon>Bacillaceae</taxon>
        <taxon>Mesobacillus</taxon>
    </lineage>
</organism>